<evidence type="ECO:0000313" key="4">
    <source>
        <dbReference type="EMBL" id="SMO63449.1"/>
    </source>
</evidence>
<evidence type="ECO:0000256" key="1">
    <source>
        <dbReference type="ARBA" id="ARBA00001933"/>
    </source>
</evidence>
<dbReference type="AlphaFoldDB" id="A0A521CVF5"/>
<dbReference type="SUPFAM" id="SSF53686">
    <property type="entry name" value="Tryptophan synthase beta subunit-like PLP-dependent enzymes"/>
    <property type="match status" value="1"/>
</dbReference>
<dbReference type="Proteomes" id="UP000315636">
    <property type="component" value="Unassembled WGS sequence"/>
</dbReference>
<evidence type="ECO:0000259" key="3">
    <source>
        <dbReference type="Pfam" id="PF00291"/>
    </source>
</evidence>
<evidence type="ECO:0000256" key="2">
    <source>
        <dbReference type="ARBA" id="ARBA00022898"/>
    </source>
</evidence>
<dbReference type="InterPro" id="IPR001926">
    <property type="entry name" value="TrpB-like_PALP"/>
</dbReference>
<name>A0A521CVF5_9BACL</name>
<dbReference type="InterPro" id="IPR036052">
    <property type="entry name" value="TrpB-like_PALP_sf"/>
</dbReference>
<dbReference type="GO" id="GO:1901605">
    <property type="term" value="P:alpha-amino acid metabolic process"/>
    <property type="evidence" value="ECO:0007669"/>
    <property type="project" value="UniProtKB-ARBA"/>
</dbReference>
<comment type="cofactor">
    <cofactor evidence="1">
        <name>pyridoxal 5'-phosphate</name>
        <dbReference type="ChEBI" id="CHEBI:597326"/>
    </cofactor>
</comment>
<keyword evidence="5" id="KW-1185">Reference proteome</keyword>
<dbReference type="InterPro" id="IPR050214">
    <property type="entry name" value="Cys_Synth/Cystath_Beta-Synth"/>
</dbReference>
<dbReference type="Pfam" id="PF00291">
    <property type="entry name" value="PALP"/>
    <property type="match status" value="1"/>
</dbReference>
<proteinExistence type="predicted"/>
<dbReference type="Gene3D" id="3.40.50.1100">
    <property type="match status" value="2"/>
</dbReference>
<keyword evidence="2" id="KW-0663">Pyridoxal phosphate</keyword>
<feature type="domain" description="Tryptophan synthase beta chain-like PALP" evidence="3">
    <location>
        <begin position="9"/>
        <end position="291"/>
    </location>
</feature>
<reference evidence="4 5" key="1">
    <citation type="submission" date="2017-05" db="EMBL/GenBank/DDBJ databases">
        <authorList>
            <person name="Varghese N."/>
            <person name="Submissions S."/>
        </authorList>
    </citation>
    <scope>NUCLEOTIDE SEQUENCE [LARGE SCALE GENOMIC DNA]</scope>
    <source>
        <strain evidence="4 5">DSM 45474</strain>
    </source>
</reference>
<accession>A0A521CVF5</accession>
<dbReference type="OrthoDB" id="9808024at2"/>
<evidence type="ECO:0000313" key="5">
    <source>
        <dbReference type="Proteomes" id="UP000315636"/>
    </source>
</evidence>
<dbReference type="CDD" id="cd01561">
    <property type="entry name" value="CBS_like"/>
    <property type="match status" value="1"/>
</dbReference>
<organism evidence="4 5">
    <name type="scientific">Melghirimyces algeriensis</name>
    <dbReference type="NCBI Taxonomy" id="910412"/>
    <lineage>
        <taxon>Bacteria</taxon>
        <taxon>Bacillati</taxon>
        <taxon>Bacillota</taxon>
        <taxon>Bacilli</taxon>
        <taxon>Bacillales</taxon>
        <taxon>Thermoactinomycetaceae</taxon>
        <taxon>Melghirimyces</taxon>
    </lineage>
</organism>
<gene>
    <name evidence="4" type="ORF">SAMN06264849_104236</name>
</gene>
<dbReference type="PANTHER" id="PTHR10314">
    <property type="entry name" value="CYSTATHIONINE BETA-SYNTHASE"/>
    <property type="match status" value="1"/>
</dbReference>
<dbReference type="EMBL" id="FXTI01000004">
    <property type="protein sequence ID" value="SMO63449.1"/>
    <property type="molecule type" value="Genomic_DNA"/>
</dbReference>
<protein>
    <submittedName>
        <fullName evidence="4">Cysteine synthase A</fullName>
    </submittedName>
</protein>
<sequence>MLYKSMVDVIGKTPLVKLRLNIPSAASVYAKLELMNPFGMKDRVAKQTILAAKSSGELRDGIPIIESSSGTMACGVALVGRYLGHPVHIVTDPRIDSITYAKLTSLGCHIHIVTEMGQNGWQSSRLVRLQELMKEYPGAFWPRQYENPENPKAYQELAMELMHDLERIDILVGSVGSGGSLSGTARALKEVHPELRVVAVDATGSVIFGQPDRPTRLQGGIGNSLVAANVEFDVMDDVHWLNDEEAFAATLELAQNEQIFAGNSSGSVYAVARWLAGQISEECNIVAILPDRGDRYTDTVYSDLYHKQNQLSKTCMFSKEPKCVNLDAEVTTWSYAKLMGVHPHEEKTVIR</sequence>